<evidence type="ECO:0008006" key="4">
    <source>
        <dbReference type="Google" id="ProtNLM"/>
    </source>
</evidence>
<dbReference type="RefSeq" id="WP_246433493.1">
    <property type="nucleotide sequence ID" value="NZ_JACHHZ010000002.1"/>
</dbReference>
<keyword evidence="3" id="KW-1185">Reference proteome</keyword>
<dbReference type="Proteomes" id="UP000588068">
    <property type="component" value="Unassembled WGS sequence"/>
</dbReference>
<dbReference type="EMBL" id="JACHHZ010000002">
    <property type="protein sequence ID" value="MBB6092847.1"/>
    <property type="molecule type" value="Genomic_DNA"/>
</dbReference>
<reference evidence="2 3" key="1">
    <citation type="submission" date="2020-08" db="EMBL/GenBank/DDBJ databases">
        <title>Genomic Encyclopedia of Type Strains, Phase IV (KMG-IV): sequencing the most valuable type-strain genomes for metagenomic binning, comparative biology and taxonomic classification.</title>
        <authorList>
            <person name="Goeker M."/>
        </authorList>
    </citation>
    <scope>NUCLEOTIDE SEQUENCE [LARGE SCALE GENOMIC DNA]</scope>
    <source>
        <strain evidence="2 3">DSM 26723</strain>
    </source>
</reference>
<name>A0A841HIK7_9GAMM</name>
<organism evidence="2 3">
    <name type="scientific">Povalibacter uvarum</name>
    <dbReference type="NCBI Taxonomy" id="732238"/>
    <lineage>
        <taxon>Bacteria</taxon>
        <taxon>Pseudomonadati</taxon>
        <taxon>Pseudomonadota</taxon>
        <taxon>Gammaproteobacteria</taxon>
        <taxon>Steroidobacterales</taxon>
        <taxon>Steroidobacteraceae</taxon>
        <taxon>Povalibacter</taxon>
    </lineage>
</organism>
<proteinExistence type="predicted"/>
<feature type="signal peptide" evidence="1">
    <location>
        <begin position="1"/>
        <end position="21"/>
    </location>
</feature>
<evidence type="ECO:0000313" key="3">
    <source>
        <dbReference type="Proteomes" id="UP000588068"/>
    </source>
</evidence>
<dbReference type="AlphaFoldDB" id="A0A841HIK7"/>
<evidence type="ECO:0000256" key="1">
    <source>
        <dbReference type="SAM" id="SignalP"/>
    </source>
</evidence>
<keyword evidence="1" id="KW-0732">Signal</keyword>
<feature type="chain" id="PRO_5032724315" description="DUF1579 domain-containing protein" evidence="1">
    <location>
        <begin position="22"/>
        <end position="168"/>
    </location>
</feature>
<sequence>MRATLPSAVSLALLLSSPAFPAQLPACNGEPHRQFDFWVGTWEVRDGSGKLAGYNTITSEENGCVLIERWQSAAGHGGMSMNYYDPLSRRWKQNWVSPGVILEMSGTVQDGSLILEGPLQDIDKKQTSLLRGIWTALPDGRVRQHFVESRDEGKTWNEWFDGYYSRRP</sequence>
<evidence type="ECO:0000313" key="2">
    <source>
        <dbReference type="EMBL" id="MBB6092847.1"/>
    </source>
</evidence>
<comment type="caution">
    <text evidence="2">The sequence shown here is derived from an EMBL/GenBank/DDBJ whole genome shotgun (WGS) entry which is preliminary data.</text>
</comment>
<gene>
    <name evidence="2" type="ORF">HNQ60_001725</name>
</gene>
<protein>
    <recommendedName>
        <fullName evidence="4">DUF1579 domain-containing protein</fullName>
    </recommendedName>
</protein>
<accession>A0A841HIK7</accession>